<gene>
    <name evidence="1" type="ORF">SAMN05421630_104433</name>
</gene>
<dbReference type="Proteomes" id="UP000199494">
    <property type="component" value="Unassembled WGS sequence"/>
</dbReference>
<keyword evidence="2" id="KW-1185">Reference proteome</keyword>
<reference evidence="1 2" key="1">
    <citation type="submission" date="2016-10" db="EMBL/GenBank/DDBJ databases">
        <authorList>
            <person name="de Groot N.N."/>
        </authorList>
    </citation>
    <scope>NUCLEOTIDE SEQUENCE [LARGE SCALE GENOMIC DNA]</scope>
    <source>
        <strain evidence="1 2">CGMCC 4.5506</strain>
    </source>
</reference>
<name>A0A222VW77_9PSEU</name>
<protein>
    <submittedName>
        <fullName evidence="1">Uncharacterized protein</fullName>
    </submittedName>
</protein>
<dbReference type="AlphaFoldDB" id="A0A222VW77"/>
<evidence type="ECO:0000313" key="1">
    <source>
        <dbReference type="EMBL" id="SDC91731.1"/>
    </source>
</evidence>
<proteinExistence type="predicted"/>
<organism evidence="1 2">
    <name type="scientific">Prauserella marina</name>
    <dbReference type="NCBI Taxonomy" id="530584"/>
    <lineage>
        <taxon>Bacteria</taxon>
        <taxon>Bacillati</taxon>
        <taxon>Actinomycetota</taxon>
        <taxon>Actinomycetes</taxon>
        <taxon>Pseudonocardiales</taxon>
        <taxon>Pseudonocardiaceae</taxon>
        <taxon>Prauserella</taxon>
    </lineage>
</organism>
<accession>A0A222VW77</accession>
<evidence type="ECO:0000313" key="2">
    <source>
        <dbReference type="Proteomes" id="UP000199494"/>
    </source>
</evidence>
<dbReference type="EMBL" id="FMZE01000004">
    <property type="protein sequence ID" value="SDC91731.1"/>
    <property type="molecule type" value="Genomic_DNA"/>
</dbReference>
<dbReference type="KEGG" id="pmad:BAY61_27530"/>
<dbReference type="STRING" id="530584.SAMN05421630_104433"/>
<dbReference type="RefSeq" id="WP_091803595.1">
    <property type="nucleotide sequence ID" value="NZ_CP016353.1"/>
</dbReference>
<dbReference type="OrthoDB" id="3627717at2"/>
<sequence>MYKKLGFVAGVAAVSSVLLGGVASAGQAAGGASDLDQHGQVGLVNLNNTDIAHNVNVPVGFCDNNVNVLGVQVPVRDVANGIGVPVLSPGQNAAGSASPYNCSSGTIIDGGSVQDN</sequence>